<dbReference type="InterPro" id="IPR011249">
    <property type="entry name" value="Metalloenz_LuxS/M16"/>
</dbReference>
<evidence type="ECO:0000256" key="1">
    <source>
        <dbReference type="SAM" id="SignalP"/>
    </source>
</evidence>
<dbReference type="Pfam" id="PF00675">
    <property type="entry name" value="Peptidase_M16"/>
    <property type="match status" value="1"/>
</dbReference>
<dbReference type="Proteomes" id="UP001354971">
    <property type="component" value="Unassembled WGS sequence"/>
</dbReference>
<dbReference type="PANTHER" id="PTHR11851">
    <property type="entry name" value="METALLOPROTEASE"/>
    <property type="match status" value="1"/>
</dbReference>
<evidence type="ECO:0000259" key="2">
    <source>
        <dbReference type="Pfam" id="PF00675"/>
    </source>
</evidence>
<feature type="domain" description="Peptidase M16 N-terminal" evidence="2">
    <location>
        <begin position="63"/>
        <end position="174"/>
    </location>
</feature>
<proteinExistence type="predicted"/>
<dbReference type="InterPro" id="IPR050361">
    <property type="entry name" value="MPP/UQCRC_Complex"/>
</dbReference>
<reference evidence="4 5" key="1">
    <citation type="submission" date="2024-01" db="EMBL/GenBank/DDBJ databases">
        <title>Hyphobacterium bacterium isolated from marine sediment.</title>
        <authorList>
            <person name="Zhao S."/>
        </authorList>
    </citation>
    <scope>NUCLEOTIDE SEQUENCE [LARGE SCALE GENOMIC DNA]</scope>
    <source>
        <strain evidence="5">HN65</strain>
    </source>
</reference>
<accession>A0ABU7LN30</accession>
<evidence type="ECO:0000259" key="3">
    <source>
        <dbReference type="Pfam" id="PF05193"/>
    </source>
</evidence>
<gene>
    <name evidence="4" type="ORF">V0U79_03010</name>
</gene>
<dbReference type="InterPro" id="IPR007863">
    <property type="entry name" value="Peptidase_M16_C"/>
</dbReference>
<keyword evidence="1" id="KW-0732">Signal</keyword>
<dbReference type="RefSeq" id="WP_330197984.1">
    <property type="nucleotide sequence ID" value="NZ_JAZDRP010000002.1"/>
</dbReference>
<sequence length="471" mass="50399">MTIMTLKSIVCAAACLLITPAAIAQQSTRPEIGPAPSFELPDTSTVTLENGLEVTFIDFGLAPKVNISIRVMAGNVFDGEATYLADVAAAMMEEGAGGESPDSIARAFASMGGDMNVGVGMHTTNFSANVLSEFGPEAIARMASVIREPDFPESEFDRILQNQIRNMTVARSQPGPVATEAYVGLLYGTDHPYGQGMPDVGQMDGYTLDQVREFYDDNFGAGRTRIYIAGRFDHAEMEAAIREAFGDWEGGPQVDIPPATPRSGPIVRLIDRPGAPQTTIRLGAPVAAIGSDDAYSMAVMNAILGGSFTSRLVRNLRETNGWTYSPGSGVSNLMGSSYWTFNADIITEHTIEAFTEIFSEIQQLQLAAPSDEEAGGMRTWLGGIFILQNASTGGLIGQIANQDLYGLPGDYLDTYVERINAVSNADISAVAEEYLQSDRLVLVVVGDLAQIEDGLRAFPQLADAEFITDAD</sequence>
<evidence type="ECO:0000313" key="5">
    <source>
        <dbReference type="Proteomes" id="UP001354971"/>
    </source>
</evidence>
<name>A0ABU7LN30_9PROT</name>
<organism evidence="4 5">
    <name type="scientific">Hyphobacterium lacteum</name>
    <dbReference type="NCBI Taxonomy" id="3116575"/>
    <lineage>
        <taxon>Bacteria</taxon>
        <taxon>Pseudomonadati</taxon>
        <taxon>Pseudomonadota</taxon>
        <taxon>Alphaproteobacteria</taxon>
        <taxon>Maricaulales</taxon>
        <taxon>Maricaulaceae</taxon>
        <taxon>Hyphobacterium</taxon>
    </lineage>
</organism>
<dbReference type="SUPFAM" id="SSF63411">
    <property type="entry name" value="LuxS/MPP-like metallohydrolase"/>
    <property type="match status" value="2"/>
</dbReference>
<feature type="domain" description="Peptidase M16 C-terminal" evidence="3">
    <location>
        <begin position="207"/>
        <end position="373"/>
    </location>
</feature>
<dbReference type="Pfam" id="PF05193">
    <property type="entry name" value="Peptidase_M16_C"/>
    <property type="match status" value="1"/>
</dbReference>
<dbReference type="PANTHER" id="PTHR11851:SF224">
    <property type="entry name" value="PROCESSING PROTEASE"/>
    <property type="match status" value="1"/>
</dbReference>
<dbReference type="EMBL" id="JAZDRP010000002">
    <property type="protein sequence ID" value="MEE2525321.1"/>
    <property type="molecule type" value="Genomic_DNA"/>
</dbReference>
<protein>
    <submittedName>
        <fullName evidence="4">Pitrilysin family protein</fullName>
    </submittedName>
</protein>
<feature type="chain" id="PRO_5046787465" evidence="1">
    <location>
        <begin position="25"/>
        <end position="471"/>
    </location>
</feature>
<feature type="signal peptide" evidence="1">
    <location>
        <begin position="1"/>
        <end position="24"/>
    </location>
</feature>
<dbReference type="InterPro" id="IPR011765">
    <property type="entry name" value="Pept_M16_N"/>
</dbReference>
<evidence type="ECO:0000313" key="4">
    <source>
        <dbReference type="EMBL" id="MEE2525321.1"/>
    </source>
</evidence>
<dbReference type="Gene3D" id="3.30.830.10">
    <property type="entry name" value="Metalloenzyme, LuxS/M16 peptidase-like"/>
    <property type="match status" value="2"/>
</dbReference>
<comment type="caution">
    <text evidence="4">The sequence shown here is derived from an EMBL/GenBank/DDBJ whole genome shotgun (WGS) entry which is preliminary data.</text>
</comment>
<keyword evidence="5" id="KW-1185">Reference proteome</keyword>